<accession>A0A9D2IF16</accession>
<evidence type="ECO:0000256" key="3">
    <source>
        <dbReference type="ARBA" id="ARBA00022989"/>
    </source>
</evidence>
<feature type="non-terminal residue" evidence="6">
    <location>
        <position position="85"/>
    </location>
</feature>
<evidence type="ECO:0000256" key="4">
    <source>
        <dbReference type="ARBA" id="ARBA00023136"/>
    </source>
</evidence>
<sequence length="85" mass="9685">MKKQTNLSKLMSYAGKHKILTYLSWILAVISSLVALVPFWYIWRIVHDVLAVAPDFEHAENISRYGWSAVLFAVISVVVYISALM</sequence>
<organism evidence="6 7">
    <name type="scientific">Candidatus Eubacterium avistercoris</name>
    <dbReference type="NCBI Taxonomy" id="2838567"/>
    <lineage>
        <taxon>Bacteria</taxon>
        <taxon>Bacillati</taxon>
        <taxon>Bacillota</taxon>
        <taxon>Clostridia</taxon>
        <taxon>Eubacteriales</taxon>
        <taxon>Eubacteriaceae</taxon>
        <taxon>Eubacterium</taxon>
    </lineage>
</organism>
<evidence type="ECO:0000256" key="2">
    <source>
        <dbReference type="ARBA" id="ARBA00022692"/>
    </source>
</evidence>
<evidence type="ECO:0000313" key="6">
    <source>
        <dbReference type="EMBL" id="HIZ06657.1"/>
    </source>
</evidence>
<name>A0A9D2IF16_9FIRM</name>
<reference evidence="6" key="2">
    <citation type="submission" date="2021-04" db="EMBL/GenBank/DDBJ databases">
        <authorList>
            <person name="Gilroy R."/>
        </authorList>
    </citation>
    <scope>NUCLEOTIDE SEQUENCE</scope>
    <source>
        <strain evidence="6">CHK192-9172</strain>
    </source>
</reference>
<gene>
    <name evidence="6" type="ORF">IAA08_01835</name>
</gene>
<keyword evidence="3 5" id="KW-1133">Transmembrane helix</keyword>
<keyword evidence="2 5" id="KW-0812">Transmembrane</keyword>
<keyword evidence="4 5" id="KW-0472">Membrane</keyword>
<feature type="transmembrane region" description="Helical" evidence="5">
    <location>
        <begin position="20"/>
        <end position="42"/>
    </location>
</feature>
<comment type="subcellular location">
    <subcellularLocation>
        <location evidence="1">Cell membrane</location>
        <topology evidence="1">Multi-pass membrane protein</topology>
    </subcellularLocation>
</comment>
<evidence type="ECO:0000313" key="7">
    <source>
        <dbReference type="Proteomes" id="UP000824024"/>
    </source>
</evidence>
<dbReference type="SUPFAM" id="SSF90123">
    <property type="entry name" value="ABC transporter transmembrane region"/>
    <property type="match status" value="1"/>
</dbReference>
<proteinExistence type="predicted"/>
<dbReference type="EMBL" id="DXCH01000046">
    <property type="protein sequence ID" value="HIZ06657.1"/>
    <property type="molecule type" value="Genomic_DNA"/>
</dbReference>
<dbReference type="AlphaFoldDB" id="A0A9D2IF16"/>
<dbReference type="InterPro" id="IPR036640">
    <property type="entry name" value="ABC1_TM_sf"/>
</dbReference>
<evidence type="ECO:0000256" key="1">
    <source>
        <dbReference type="ARBA" id="ARBA00004651"/>
    </source>
</evidence>
<reference evidence="6" key="1">
    <citation type="journal article" date="2021" name="PeerJ">
        <title>Extensive microbial diversity within the chicken gut microbiome revealed by metagenomics and culture.</title>
        <authorList>
            <person name="Gilroy R."/>
            <person name="Ravi A."/>
            <person name="Getino M."/>
            <person name="Pursley I."/>
            <person name="Horton D.L."/>
            <person name="Alikhan N.F."/>
            <person name="Baker D."/>
            <person name="Gharbi K."/>
            <person name="Hall N."/>
            <person name="Watson M."/>
            <person name="Adriaenssens E.M."/>
            <person name="Foster-Nyarko E."/>
            <person name="Jarju S."/>
            <person name="Secka A."/>
            <person name="Antonio M."/>
            <person name="Oren A."/>
            <person name="Chaudhuri R.R."/>
            <person name="La Ragione R."/>
            <person name="Hildebrand F."/>
            <person name="Pallen M.J."/>
        </authorList>
    </citation>
    <scope>NUCLEOTIDE SEQUENCE</scope>
    <source>
        <strain evidence="6">CHK192-9172</strain>
    </source>
</reference>
<comment type="caution">
    <text evidence="6">The sequence shown here is derived from an EMBL/GenBank/DDBJ whole genome shotgun (WGS) entry which is preliminary data.</text>
</comment>
<dbReference type="Gene3D" id="1.20.1560.10">
    <property type="entry name" value="ABC transporter type 1, transmembrane domain"/>
    <property type="match status" value="1"/>
</dbReference>
<dbReference type="GO" id="GO:0005524">
    <property type="term" value="F:ATP binding"/>
    <property type="evidence" value="ECO:0007669"/>
    <property type="project" value="UniProtKB-KW"/>
</dbReference>
<keyword evidence="6" id="KW-0547">Nucleotide-binding</keyword>
<protein>
    <submittedName>
        <fullName evidence="6">ABC transporter ATP-binding protein</fullName>
    </submittedName>
</protein>
<feature type="transmembrane region" description="Helical" evidence="5">
    <location>
        <begin position="62"/>
        <end position="83"/>
    </location>
</feature>
<keyword evidence="6" id="KW-0067">ATP-binding</keyword>
<dbReference type="Proteomes" id="UP000824024">
    <property type="component" value="Unassembled WGS sequence"/>
</dbReference>
<dbReference type="GO" id="GO:0005886">
    <property type="term" value="C:plasma membrane"/>
    <property type="evidence" value="ECO:0007669"/>
    <property type="project" value="UniProtKB-SubCell"/>
</dbReference>
<evidence type="ECO:0000256" key="5">
    <source>
        <dbReference type="SAM" id="Phobius"/>
    </source>
</evidence>